<evidence type="ECO:0000259" key="8">
    <source>
        <dbReference type="PROSITE" id="PS51296"/>
    </source>
</evidence>
<name>A0A381SAK2_9ZZZZ</name>
<dbReference type="InterPro" id="IPR036922">
    <property type="entry name" value="Rieske_2Fe-2S_sf"/>
</dbReference>
<dbReference type="AlphaFoldDB" id="A0A381SAK2"/>
<dbReference type="InterPro" id="IPR017941">
    <property type="entry name" value="Rieske_2Fe-2S"/>
</dbReference>
<dbReference type="PROSITE" id="PS51296">
    <property type="entry name" value="RIESKE"/>
    <property type="match status" value="1"/>
</dbReference>
<dbReference type="PANTHER" id="PTHR43756:SF5">
    <property type="entry name" value="CHOLINE MONOOXYGENASE, CHLOROPLASTIC"/>
    <property type="match status" value="1"/>
</dbReference>
<feature type="region of interest" description="Disordered" evidence="7">
    <location>
        <begin position="384"/>
        <end position="409"/>
    </location>
</feature>
<dbReference type="GO" id="GO:0005506">
    <property type="term" value="F:iron ion binding"/>
    <property type="evidence" value="ECO:0007669"/>
    <property type="project" value="InterPro"/>
</dbReference>
<dbReference type="CDD" id="cd00680">
    <property type="entry name" value="RHO_alpha_C"/>
    <property type="match status" value="1"/>
</dbReference>
<evidence type="ECO:0000256" key="6">
    <source>
        <dbReference type="ARBA" id="ARBA00023014"/>
    </source>
</evidence>
<dbReference type="CDD" id="cd03469">
    <property type="entry name" value="Rieske_RO_Alpha_N"/>
    <property type="match status" value="1"/>
</dbReference>
<evidence type="ECO:0000256" key="4">
    <source>
        <dbReference type="ARBA" id="ARBA00023002"/>
    </source>
</evidence>
<evidence type="ECO:0000256" key="2">
    <source>
        <dbReference type="ARBA" id="ARBA00022714"/>
    </source>
</evidence>
<dbReference type="Gene3D" id="3.90.380.10">
    <property type="entry name" value="Naphthalene 1,2-dioxygenase Alpha Subunit, Chain A, domain 1"/>
    <property type="match status" value="2"/>
</dbReference>
<dbReference type="Pfam" id="PF00848">
    <property type="entry name" value="Ring_hydroxyl_A"/>
    <property type="match status" value="1"/>
</dbReference>
<dbReference type="PANTHER" id="PTHR43756">
    <property type="entry name" value="CHOLINE MONOOXYGENASE, CHLOROPLASTIC"/>
    <property type="match status" value="1"/>
</dbReference>
<protein>
    <recommendedName>
        <fullName evidence="8">Rieske domain-containing protein</fullName>
    </recommendedName>
</protein>
<keyword evidence="6" id="KW-0411">Iron-sulfur</keyword>
<evidence type="ECO:0000256" key="7">
    <source>
        <dbReference type="SAM" id="MobiDB-lite"/>
    </source>
</evidence>
<dbReference type="EMBL" id="UINC01002810">
    <property type="protein sequence ID" value="SVA00509.1"/>
    <property type="molecule type" value="Genomic_DNA"/>
</dbReference>
<accession>A0A381SAK2</accession>
<keyword evidence="5" id="KW-0408">Iron</keyword>
<evidence type="ECO:0000256" key="3">
    <source>
        <dbReference type="ARBA" id="ARBA00022723"/>
    </source>
</evidence>
<dbReference type="InterPro" id="IPR001663">
    <property type="entry name" value="Rng_hydr_dOase-A"/>
</dbReference>
<dbReference type="PRINTS" id="PR00090">
    <property type="entry name" value="RNGDIOXGNASE"/>
</dbReference>
<dbReference type="InterPro" id="IPR015879">
    <property type="entry name" value="Ring_hydroxy_dOase_asu_C_dom"/>
</dbReference>
<reference evidence="9" key="1">
    <citation type="submission" date="2018-05" db="EMBL/GenBank/DDBJ databases">
        <authorList>
            <person name="Lanie J.A."/>
            <person name="Ng W.-L."/>
            <person name="Kazmierczak K.M."/>
            <person name="Andrzejewski T.M."/>
            <person name="Davidsen T.M."/>
            <person name="Wayne K.J."/>
            <person name="Tettelin H."/>
            <person name="Glass J.I."/>
            <person name="Rusch D."/>
            <person name="Podicherti R."/>
            <person name="Tsui H.-C.T."/>
            <person name="Winkler M.E."/>
        </authorList>
    </citation>
    <scope>NUCLEOTIDE SEQUENCE</scope>
</reference>
<keyword evidence="2" id="KW-0001">2Fe-2S</keyword>
<dbReference type="SUPFAM" id="SSF50022">
    <property type="entry name" value="ISP domain"/>
    <property type="match status" value="1"/>
</dbReference>
<feature type="compositionally biased region" description="Polar residues" evidence="7">
    <location>
        <begin position="391"/>
        <end position="400"/>
    </location>
</feature>
<comment type="cofactor">
    <cofactor evidence="1">
        <name>Fe cation</name>
        <dbReference type="ChEBI" id="CHEBI:24875"/>
    </cofactor>
</comment>
<evidence type="ECO:0000256" key="5">
    <source>
        <dbReference type="ARBA" id="ARBA00023004"/>
    </source>
</evidence>
<dbReference type="SUPFAM" id="SSF55961">
    <property type="entry name" value="Bet v1-like"/>
    <property type="match status" value="1"/>
</dbReference>
<dbReference type="GO" id="GO:0051537">
    <property type="term" value="F:2 iron, 2 sulfur cluster binding"/>
    <property type="evidence" value="ECO:0007669"/>
    <property type="project" value="UniProtKB-KW"/>
</dbReference>
<dbReference type="Gene3D" id="2.102.10.10">
    <property type="entry name" value="Rieske [2Fe-2S] iron-sulphur domain"/>
    <property type="match status" value="1"/>
</dbReference>
<proteinExistence type="predicted"/>
<dbReference type="GO" id="GO:0016491">
    <property type="term" value="F:oxidoreductase activity"/>
    <property type="evidence" value="ECO:0007669"/>
    <property type="project" value="UniProtKB-KW"/>
</dbReference>
<dbReference type="Pfam" id="PF00355">
    <property type="entry name" value="Rieske"/>
    <property type="match status" value="1"/>
</dbReference>
<feature type="domain" description="Rieske" evidence="8">
    <location>
        <begin position="45"/>
        <end position="153"/>
    </location>
</feature>
<keyword evidence="4" id="KW-0560">Oxidoreductase</keyword>
<gene>
    <name evidence="9" type="ORF">METZ01_LOCUS53363</name>
</gene>
<organism evidence="9">
    <name type="scientific">marine metagenome</name>
    <dbReference type="NCBI Taxonomy" id="408172"/>
    <lineage>
        <taxon>unclassified sequences</taxon>
        <taxon>metagenomes</taxon>
        <taxon>ecological metagenomes</taxon>
    </lineage>
</organism>
<sequence length="409" mass="47089">MKSTILNHKLIPPPNWDRSGLPAWTYFNDELFELEAEELFRKHWQIVCHVNDVLVHGSYVTFDLVGERALIIRDGNNQIRAFHNVCRHRGSRVVNLAEGRCKSAIICPFHGWSYNLDGSLRGAAKANTFPELDPQKCGLKKLEMEIWHGFVFVRFKPGPQSSVAKLLDRFDEEVSRYLPEELLQTAPIECTSPENVNWKSIRDVDNEGYHVPRAHPSLNDLYGKNYYDEPFINGVSRSFAPFNEGSGRLWSVRHYKKLLDQFIPPYNKFSRAWLYIGVFPNFVLGFYPDSVIFYQEIPFSVKESGIRGATYKRPDENRTMRLARYLSTRIDATAIMEDKQLSILSYEAMKSSAFEGILLSDLEYGVRTHHDALREILPVMSQEIEPPSGTMVESNNLNRKTSPKEVYDG</sequence>
<evidence type="ECO:0000313" key="9">
    <source>
        <dbReference type="EMBL" id="SVA00509.1"/>
    </source>
</evidence>
<evidence type="ECO:0000256" key="1">
    <source>
        <dbReference type="ARBA" id="ARBA00001962"/>
    </source>
</evidence>
<keyword evidence="3" id="KW-0479">Metal-binding</keyword>